<feature type="compositionally biased region" description="Polar residues" evidence="1">
    <location>
        <begin position="1492"/>
        <end position="1503"/>
    </location>
</feature>
<proteinExistence type="predicted"/>
<feature type="region of interest" description="Disordered" evidence="1">
    <location>
        <begin position="966"/>
        <end position="989"/>
    </location>
</feature>
<accession>A0A086KCX1</accession>
<feature type="region of interest" description="Disordered" evidence="1">
    <location>
        <begin position="1026"/>
        <end position="1074"/>
    </location>
</feature>
<dbReference type="OrthoDB" id="331119at2759"/>
<evidence type="ECO:0000313" key="2">
    <source>
        <dbReference type="EMBL" id="KFG42239.1"/>
    </source>
</evidence>
<feature type="compositionally biased region" description="Basic and acidic residues" evidence="1">
    <location>
        <begin position="1049"/>
        <end position="1066"/>
    </location>
</feature>
<feature type="region of interest" description="Disordered" evidence="1">
    <location>
        <begin position="1301"/>
        <end position="1340"/>
    </location>
</feature>
<dbReference type="EMBL" id="AEYI02001040">
    <property type="protein sequence ID" value="KFG42239.1"/>
    <property type="molecule type" value="Genomic_DNA"/>
</dbReference>
<sequence length="1726" mass="186938">MARGANEGVPPETVPCAPAPRRERCRSLAELETPEPLCFDYLLSFLDLRDFLTLSLVSHSLRDILLSDLTRAARCVSGLALHCLCDSPVYPPLCLAHRRPAIDTELPLSSEDKRGESCPVDASAPPRGCLLEQFLTDEGVSGTNPGNEACVPRSSPTECTRTDKKTGILLETDSVLSGDFRQSAPQATLQHSEDIPDTADLRFRPVVDAREVCEHLLAAPCKGVNVTEVLSGNGFPTDTRRRPPGGFSLPQEVTRRACAVPLWKALVLVAKGLSVLRVGAAAFGAVPLAMWAHLLKGNAATLREISLSSTLRWESRRQQQHRQRELLDLLCCLDTPSSDVEEALVFAASQMLPKSVSPPSCPVSQPLFPQTTREPRCDPARLRADPEPARRMSQSAAFQACRNLSRPGEDIPLPALKCLAIAWGPCSGLLQLFRRYTCRQCEELQLVVADMPTAACWNEDVENVLDRVGSGGKLRRFRFAVAPKGFVQERSLISWLLSSARDSESHPSTPDRPPKVLSNASWLAALEELSIDTDDPWLLPKAAQLIAAVTRPATQPAAATSTRSPRTGPSARSRGRDAGASRDHGSFQPWGSAGLQVGPAARRDLRSVSEISSDSSGESASVDGEQGSTVLAGNPGASKDRHKRQSCGTPEDRRQERGKNEGEGAEASFDGASSTTGLRGFSRTELRPESTERWMFAHMVDGREGCSSSVGDPADLQALDHVQCDTGRSCAFPLPESEDHLSLTRSGGTDGDLHTEISGPSARRFPSLRFCSFRCGSAPASGAGCFSWGSAESLLTAAPPGCALRFHGDILFTTCGYGERRVFSSSVQAASGSAFSDSQFSAAAPSPTEHGRRGSVSRGKTEPVARVTEDAQRRSIRSHGDEAAPPAPTATVRQCCVPSRLTAQRRLRQVSRGCTVADLQPQVCVKGAAFVLREIHDGNDPLDSPVSPSFQAPLRLCCRCRRHPTRHGSGLQGRERELHTSPTCCGRRDRKRISPRQYNVRSEASRSECRDTRFRAHLELPLLRKTSRSGGSEVAAKGSSCLRGASRRFGREPEHGKRTLSVERRCPRGQHSSLSAGCEACVSDAREGSRPSHLFPAVQVQLPNPAASDPSPAGSPSETSPSESMEFESDCAGVRGPPPPRTSTQAFAAQSAARPSPEVSGFEAKPCQKRPREHRLPEWRHWCAEYLSGILDNLPGYCLFLPPVKIFPNGAAHGCGGVDGAPRSENGFRLGSHAGVRVGSRRQEDDGLADRYPSSAERRTAERTNAGSQCCCVFTEGGLREDRGVEERKCVFTLHRRTSRGERQREGTRHLAEKKAHRRGLETWPDNTDDNGQLRPGQPREPCYASISEVGDREPDSVALLAALCLDAVLRQRFRGIALECIFTTTQPPASTSDASESRVSNISSVDISEECWPPVEMLVEHLPDSLRPPLEILRLFVDATATEDAILANPGCFCIGDPLREVFSSPPRGNEHRVSRDICGCQPEKADGSAETVSAKESQTNAAGDKHDDAKTVARNDCDARQTSDSDGKRGETGGHEEESASGKALHEKGKEERSQLIKTHAFHTQSGFEQATKQCDPSSGTALFEVSHKGGVTPLLSDTAKYRDSLLAQAGCVASDGSKLFHRADEGGKVPGSLVSLLSALRRVYRGMDRIEVRVLRGDPGTKIAGKEATKEATEESDCLSCLLSNSARLRALHEVLMSFDFFPVCVWQGQYVFETFVAYERAV</sequence>
<comment type="caution">
    <text evidence="2">The sequence shown here is derived from an EMBL/GenBank/DDBJ whole genome shotgun (WGS) entry which is preliminary data.</text>
</comment>
<feature type="compositionally biased region" description="Low complexity" evidence="1">
    <location>
        <begin position="608"/>
        <end position="624"/>
    </location>
</feature>
<dbReference type="Proteomes" id="UP000028828">
    <property type="component" value="Unassembled WGS sequence"/>
</dbReference>
<name>A0A086KCX1_TOXGO</name>
<feature type="compositionally biased region" description="Basic and acidic residues" evidence="1">
    <location>
        <begin position="859"/>
        <end position="882"/>
    </location>
</feature>
<organism evidence="2 3">
    <name type="scientific">Toxoplasma gondii p89</name>
    <dbReference type="NCBI Taxonomy" id="943119"/>
    <lineage>
        <taxon>Eukaryota</taxon>
        <taxon>Sar</taxon>
        <taxon>Alveolata</taxon>
        <taxon>Apicomplexa</taxon>
        <taxon>Conoidasida</taxon>
        <taxon>Coccidia</taxon>
        <taxon>Eucoccidiorida</taxon>
        <taxon>Eimeriorina</taxon>
        <taxon>Sarcocystidae</taxon>
        <taxon>Toxoplasma</taxon>
    </lineage>
</organism>
<feature type="compositionally biased region" description="Low complexity" evidence="1">
    <location>
        <begin position="838"/>
        <end position="847"/>
    </location>
</feature>
<gene>
    <name evidence="2" type="ORF">TGP89_228380</name>
</gene>
<feature type="compositionally biased region" description="Basic and acidic residues" evidence="1">
    <location>
        <begin position="1301"/>
        <end position="1314"/>
    </location>
</feature>
<feature type="compositionally biased region" description="Low complexity" evidence="1">
    <location>
        <begin position="1105"/>
        <end position="1124"/>
    </location>
</feature>
<feature type="region of interest" description="Disordered" evidence="1">
    <location>
        <begin position="1466"/>
        <end position="1556"/>
    </location>
</feature>
<feature type="compositionally biased region" description="Basic and acidic residues" evidence="1">
    <location>
        <begin position="574"/>
        <end position="585"/>
    </location>
</feature>
<feature type="compositionally biased region" description="Basic and acidic residues" evidence="1">
    <location>
        <begin position="650"/>
        <end position="662"/>
    </location>
</feature>
<feature type="compositionally biased region" description="Low complexity" evidence="1">
    <location>
        <begin position="1142"/>
        <end position="1154"/>
    </location>
</feature>
<feature type="region of interest" description="Disordered" evidence="1">
    <location>
        <begin position="552"/>
        <end position="688"/>
    </location>
</feature>
<feature type="region of interest" description="Disordered" evidence="1">
    <location>
        <begin position="838"/>
        <end position="889"/>
    </location>
</feature>
<protein>
    <submittedName>
        <fullName evidence="2">Putative F-box protein</fullName>
    </submittedName>
</protein>
<feature type="region of interest" description="Disordered" evidence="1">
    <location>
        <begin position="1229"/>
        <end position="1261"/>
    </location>
</feature>
<feature type="region of interest" description="Disordered" evidence="1">
    <location>
        <begin position="1102"/>
        <end position="1166"/>
    </location>
</feature>
<dbReference type="VEuPathDB" id="ToxoDB:TGP89_228380"/>
<evidence type="ECO:0000313" key="3">
    <source>
        <dbReference type="Proteomes" id="UP000028828"/>
    </source>
</evidence>
<reference evidence="2 3" key="1">
    <citation type="submission" date="2014-03" db="EMBL/GenBank/DDBJ databases">
        <authorList>
            <person name="Sibley D."/>
            <person name="Venepally P."/>
            <person name="Karamycheva S."/>
            <person name="Hadjithomas M."/>
            <person name="Khan A."/>
            <person name="Brunk B."/>
            <person name="Roos D."/>
            <person name="Caler E."/>
            <person name="Lorenzi H."/>
        </authorList>
    </citation>
    <scope>NUCLEOTIDE SEQUENCE [LARGE SCALE GENOMIC DNA]</scope>
    <source>
        <strain evidence="3">p89</strain>
    </source>
</reference>
<feature type="compositionally biased region" description="Basic and acidic residues" evidence="1">
    <location>
        <begin position="1505"/>
        <end position="1556"/>
    </location>
</feature>
<evidence type="ECO:0000256" key="1">
    <source>
        <dbReference type="SAM" id="MobiDB-lite"/>
    </source>
</evidence>
<feature type="compositionally biased region" description="Polar residues" evidence="1">
    <location>
        <begin position="557"/>
        <end position="567"/>
    </location>
</feature>